<sequence length="298" mass="30474">MRLRALPLAAVLAMAATQLGGCVAAAALVPLAAGGTMVGKRAGGTKGTAGQTAAAPGAPVGEVAVGEVTVGRGVAVPPPDIAPPVEDEPEQPGPVDPPALSAAAILPQAEVQDDGYAAMTAFVLAAAEAPKGKKERRSALLDQKSLAGVPRMTDCAGQRGALLVDLDPGEKPFDLTDPPAPAPGLADRLRAIRGTGTAVVWIATLPESASRDLANLLAATGLDPLGIDGMLLLRGRETRKQELLNRAGEDWCVLAIAGDRKADFDEVFDYLRNPDGPVALALEQHIGAGWFLVPPPIR</sequence>
<gene>
    <name evidence="2" type="ordered locus">Saro_0567</name>
</gene>
<proteinExistence type="predicted"/>
<dbReference type="InterPro" id="IPR023214">
    <property type="entry name" value="HAD_sf"/>
</dbReference>
<dbReference type="STRING" id="279238.Saro_0567"/>
<feature type="signal peptide" evidence="1">
    <location>
        <begin position="1"/>
        <end position="24"/>
    </location>
</feature>
<evidence type="ECO:0000313" key="2">
    <source>
        <dbReference type="EMBL" id="ABD25014.1"/>
    </source>
</evidence>
<dbReference type="eggNOG" id="ENOG5030HRF">
    <property type="taxonomic scope" value="Bacteria"/>
</dbReference>
<reference evidence="3" key="1">
    <citation type="submission" date="2006-01" db="EMBL/GenBank/DDBJ databases">
        <title>Complete sequence of Novosphingobium aromaticivorans DSM 12444.</title>
        <authorList>
            <consortium name="US DOE Joint Genome Institute"/>
            <person name="Copeland A."/>
            <person name="Lucas S."/>
            <person name="Lapidus A."/>
            <person name="Barry K."/>
            <person name="Detter J.C."/>
            <person name="Glavina T."/>
            <person name="Hammon N."/>
            <person name="Israni S."/>
            <person name="Pitluck S."/>
            <person name="Chain P."/>
            <person name="Malfatti S."/>
            <person name="Shin M."/>
            <person name="Vergez L."/>
            <person name="Schmutz J."/>
            <person name="Larimer F."/>
            <person name="Land M."/>
            <person name="Kyrpides N."/>
            <person name="Ivanova N."/>
            <person name="Fredrickson J."/>
            <person name="Balkwill D."/>
            <person name="Romine M.F."/>
            <person name="Richardson P."/>
        </authorList>
    </citation>
    <scope>NUCLEOTIDE SEQUENCE [LARGE SCALE GENOMIC DNA]</scope>
    <source>
        <strain evidence="3">ATCC 700278 / DSM 12444 / CCUG 56034 / CIP 105152 / NBRC 16084 / F199</strain>
    </source>
</reference>
<organism evidence="2 3">
    <name type="scientific">Novosphingobium aromaticivorans (strain ATCC 700278 / DSM 12444 / CCUG 56034 / CIP 105152 / NBRC 16084 / F199)</name>
    <dbReference type="NCBI Taxonomy" id="279238"/>
    <lineage>
        <taxon>Bacteria</taxon>
        <taxon>Pseudomonadati</taxon>
        <taxon>Pseudomonadota</taxon>
        <taxon>Alphaproteobacteria</taxon>
        <taxon>Sphingomonadales</taxon>
        <taxon>Sphingomonadaceae</taxon>
        <taxon>Novosphingobium</taxon>
    </lineage>
</organism>
<dbReference type="Proteomes" id="UP000009134">
    <property type="component" value="Chromosome"/>
</dbReference>
<evidence type="ECO:0000256" key="1">
    <source>
        <dbReference type="SAM" id="SignalP"/>
    </source>
</evidence>
<dbReference type="HOGENOM" id="CLU_933298_0_0_5"/>
<feature type="chain" id="PRO_5004208164" evidence="1">
    <location>
        <begin position="25"/>
        <end position="298"/>
    </location>
</feature>
<protein>
    <submittedName>
        <fullName evidence="2">Uncharacterized protein</fullName>
    </submittedName>
</protein>
<evidence type="ECO:0000313" key="3">
    <source>
        <dbReference type="Proteomes" id="UP000009134"/>
    </source>
</evidence>
<name>Q2GAV9_NOVAD</name>
<dbReference type="AlphaFoldDB" id="Q2GAV9"/>
<accession>Q2GAV9</accession>
<dbReference type="KEGG" id="nar:Saro_0567"/>
<dbReference type="RefSeq" id="WP_011444228.1">
    <property type="nucleotide sequence ID" value="NC_007794.1"/>
</dbReference>
<keyword evidence="1" id="KW-0732">Signal</keyword>
<keyword evidence="3" id="KW-1185">Reference proteome</keyword>
<dbReference type="EMBL" id="CP000248">
    <property type="protein sequence ID" value="ABD25014.1"/>
    <property type="molecule type" value="Genomic_DNA"/>
</dbReference>
<dbReference type="Gene3D" id="3.40.50.1000">
    <property type="entry name" value="HAD superfamily/HAD-like"/>
    <property type="match status" value="1"/>
</dbReference>